<evidence type="ECO:0000256" key="1">
    <source>
        <dbReference type="SAM" id="MobiDB-lite"/>
    </source>
</evidence>
<gene>
    <name evidence="2" type="ORF">H0H81_000905</name>
</gene>
<evidence type="ECO:0000313" key="2">
    <source>
        <dbReference type="EMBL" id="KAG5650061.1"/>
    </source>
</evidence>
<keyword evidence="3" id="KW-1185">Reference proteome</keyword>
<name>A0A9P7GHE9_9AGAR</name>
<dbReference type="EMBL" id="JABCKI010000574">
    <property type="protein sequence ID" value="KAG5650061.1"/>
    <property type="molecule type" value="Genomic_DNA"/>
</dbReference>
<dbReference type="OrthoDB" id="3248009at2759"/>
<dbReference type="AlphaFoldDB" id="A0A9P7GHE9"/>
<evidence type="ECO:0000313" key="3">
    <source>
        <dbReference type="Proteomes" id="UP000717328"/>
    </source>
</evidence>
<reference evidence="2" key="1">
    <citation type="submission" date="2021-02" db="EMBL/GenBank/DDBJ databases">
        <authorList>
            <person name="Nieuwenhuis M."/>
            <person name="Van De Peppel L.J.J."/>
        </authorList>
    </citation>
    <scope>NUCLEOTIDE SEQUENCE</scope>
    <source>
        <strain evidence="2">D49</strain>
    </source>
</reference>
<comment type="caution">
    <text evidence="2">The sequence shown here is derived from an EMBL/GenBank/DDBJ whole genome shotgun (WGS) entry which is preliminary data.</text>
</comment>
<reference evidence="2" key="2">
    <citation type="submission" date="2021-10" db="EMBL/GenBank/DDBJ databases">
        <title>Phylogenomics reveals ancestral predisposition of the termite-cultivated fungus Termitomyces towards a domesticated lifestyle.</title>
        <authorList>
            <person name="Auxier B."/>
            <person name="Grum-Grzhimaylo A."/>
            <person name="Cardenas M.E."/>
            <person name="Lodge J.D."/>
            <person name="Laessoe T."/>
            <person name="Pedersen O."/>
            <person name="Smith M.E."/>
            <person name="Kuyper T.W."/>
            <person name="Franco-Molano E.A."/>
            <person name="Baroni T.J."/>
            <person name="Aanen D.K."/>
        </authorList>
    </citation>
    <scope>NUCLEOTIDE SEQUENCE</scope>
    <source>
        <strain evidence="2">D49</strain>
    </source>
</reference>
<sequence>MPRNSGSNSDSDRDKSTPLFDENTTPQSLCQTAQKLQARLNTEHNLNQNLQRKFDDVRNTAQECDHDNFTSPFRKRRCMRAGSDDSSGAGEPITVKEAETDEVKSLGRRFVILHRPWLRRRELIFEVELDEEYDENERFTNTNTMVQGQLHEIRGLLPEKYCGEAFSKKWLSKSFVEGMESQQSNTVTCLRKLAATIFSLNTLDMSPSATRQEKFCDMIGWTTNQHGQG</sequence>
<accession>A0A9P7GHE9</accession>
<feature type="region of interest" description="Disordered" evidence="1">
    <location>
        <begin position="1"/>
        <end position="27"/>
    </location>
</feature>
<dbReference type="Proteomes" id="UP000717328">
    <property type="component" value="Unassembled WGS sequence"/>
</dbReference>
<proteinExistence type="predicted"/>
<organism evidence="2 3">
    <name type="scientific">Sphagnurus paluster</name>
    <dbReference type="NCBI Taxonomy" id="117069"/>
    <lineage>
        <taxon>Eukaryota</taxon>
        <taxon>Fungi</taxon>
        <taxon>Dikarya</taxon>
        <taxon>Basidiomycota</taxon>
        <taxon>Agaricomycotina</taxon>
        <taxon>Agaricomycetes</taxon>
        <taxon>Agaricomycetidae</taxon>
        <taxon>Agaricales</taxon>
        <taxon>Tricholomatineae</taxon>
        <taxon>Lyophyllaceae</taxon>
        <taxon>Sphagnurus</taxon>
    </lineage>
</organism>
<protein>
    <submittedName>
        <fullName evidence="2">Uncharacterized protein</fullName>
    </submittedName>
</protein>